<keyword evidence="2" id="KW-1185">Reference proteome</keyword>
<dbReference type="Gene3D" id="3.90.550.10">
    <property type="entry name" value="Spore Coat Polysaccharide Biosynthesis Protein SpsA, Chain A"/>
    <property type="match status" value="1"/>
</dbReference>
<dbReference type="PANTHER" id="PTHR11183">
    <property type="entry name" value="GLYCOGENIN SUBFAMILY MEMBER"/>
    <property type="match status" value="1"/>
</dbReference>
<feature type="non-terminal residue" evidence="1">
    <location>
        <position position="322"/>
    </location>
</feature>
<proteinExistence type="predicted"/>
<evidence type="ECO:0000313" key="1">
    <source>
        <dbReference type="EMBL" id="KAF1972893.1"/>
    </source>
</evidence>
<protein>
    <submittedName>
        <fullName evidence="1">Nucleotide-diphospho-sugar transferase</fullName>
    </submittedName>
</protein>
<dbReference type="Proteomes" id="UP000800036">
    <property type="component" value="Unassembled WGS sequence"/>
</dbReference>
<dbReference type="InterPro" id="IPR002495">
    <property type="entry name" value="Glyco_trans_8"/>
</dbReference>
<dbReference type="EMBL" id="ML976684">
    <property type="protein sequence ID" value="KAF1972893.1"/>
    <property type="molecule type" value="Genomic_DNA"/>
</dbReference>
<accession>A0A6A5V632</accession>
<sequence length="322" mass="37027">QVGLQAEFNFQKDLNLELPVEVLKTFSNNKPHNYDPNGAKTNVYATFMATRSPSLKDPYYLAIHSLIYRLLWAPTTRTEKYAFIVFVADFVTPEQRQLLTGAGAIVRELAPLEWDPAVEGIQSRWKDLFAKLNMWKETEFSKIVFLDADAFPVANVDAMFDLAPEQNCVAEKLTPDDQLPDGKSACEPYVFAGIPHNPFGQDNIEVNGGVLVFSPSANMHQRLLQNYLKYDRYDVKTVEQGFLNWQFNIKGAFPATALERQWGAVFPQEDDEGKFKVVHEKLWSEEREWMKKEWVEKWLEMSQFYTGEEFGKARFLDGVNEG</sequence>
<dbReference type="InterPro" id="IPR029044">
    <property type="entry name" value="Nucleotide-diphossugar_trans"/>
</dbReference>
<gene>
    <name evidence="1" type="ORF">BU23DRAFT_389086</name>
</gene>
<reference evidence="1" key="1">
    <citation type="journal article" date="2020" name="Stud. Mycol.">
        <title>101 Dothideomycetes genomes: a test case for predicting lifestyles and emergence of pathogens.</title>
        <authorList>
            <person name="Haridas S."/>
            <person name="Albert R."/>
            <person name="Binder M."/>
            <person name="Bloem J."/>
            <person name="Labutti K."/>
            <person name="Salamov A."/>
            <person name="Andreopoulos B."/>
            <person name="Baker S."/>
            <person name="Barry K."/>
            <person name="Bills G."/>
            <person name="Bluhm B."/>
            <person name="Cannon C."/>
            <person name="Castanera R."/>
            <person name="Culley D."/>
            <person name="Daum C."/>
            <person name="Ezra D."/>
            <person name="Gonzalez J."/>
            <person name="Henrissat B."/>
            <person name="Kuo A."/>
            <person name="Liang C."/>
            <person name="Lipzen A."/>
            <person name="Lutzoni F."/>
            <person name="Magnuson J."/>
            <person name="Mondo S."/>
            <person name="Nolan M."/>
            <person name="Ohm R."/>
            <person name="Pangilinan J."/>
            <person name="Park H.-J."/>
            <person name="Ramirez L."/>
            <person name="Alfaro M."/>
            <person name="Sun H."/>
            <person name="Tritt A."/>
            <person name="Yoshinaga Y."/>
            <person name="Zwiers L.-H."/>
            <person name="Turgeon B."/>
            <person name="Goodwin S."/>
            <person name="Spatafora J."/>
            <person name="Crous P."/>
            <person name="Grigoriev I."/>
        </authorList>
    </citation>
    <scope>NUCLEOTIDE SEQUENCE</scope>
    <source>
        <strain evidence="1">CBS 107.79</strain>
    </source>
</reference>
<dbReference type="OrthoDB" id="2014201at2759"/>
<keyword evidence="1" id="KW-0808">Transferase</keyword>
<dbReference type="InterPro" id="IPR050587">
    <property type="entry name" value="GNT1/Glycosyltrans_8"/>
</dbReference>
<name>A0A6A5V632_9PLEO</name>
<dbReference type="AlphaFoldDB" id="A0A6A5V632"/>
<dbReference type="GO" id="GO:0016757">
    <property type="term" value="F:glycosyltransferase activity"/>
    <property type="evidence" value="ECO:0007669"/>
    <property type="project" value="InterPro"/>
</dbReference>
<organism evidence="1 2">
    <name type="scientific">Bimuria novae-zelandiae CBS 107.79</name>
    <dbReference type="NCBI Taxonomy" id="1447943"/>
    <lineage>
        <taxon>Eukaryota</taxon>
        <taxon>Fungi</taxon>
        <taxon>Dikarya</taxon>
        <taxon>Ascomycota</taxon>
        <taxon>Pezizomycotina</taxon>
        <taxon>Dothideomycetes</taxon>
        <taxon>Pleosporomycetidae</taxon>
        <taxon>Pleosporales</taxon>
        <taxon>Massarineae</taxon>
        <taxon>Didymosphaeriaceae</taxon>
        <taxon>Bimuria</taxon>
    </lineage>
</organism>
<dbReference type="SUPFAM" id="SSF53448">
    <property type="entry name" value="Nucleotide-diphospho-sugar transferases"/>
    <property type="match status" value="1"/>
</dbReference>
<dbReference type="Pfam" id="PF01501">
    <property type="entry name" value="Glyco_transf_8"/>
    <property type="match status" value="1"/>
</dbReference>
<evidence type="ECO:0000313" key="2">
    <source>
        <dbReference type="Proteomes" id="UP000800036"/>
    </source>
</evidence>
<feature type="non-terminal residue" evidence="1">
    <location>
        <position position="1"/>
    </location>
</feature>